<dbReference type="STRING" id="1095630.A0A2J6SX30"/>
<proteinExistence type="predicted"/>
<dbReference type="GeneID" id="36591787"/>
<gene>
    <name evidence="2" type="ORF">K444DRAFT_634168</name>
</gene>
<dbReference type="InParanoid" id="A0A2J6SX30"/>
<evidence type="ECO:0000313" key="2">
    <source>
        <dbReference type="EMBL" id="PMD55336.1"/>
    </source>
</evidence>
<keyword evidence="3" id="KW-1185">Reference proteome</keyword>
<feature type="region of interest" description="Disordered" evidence="1">
    <location>
        <begin position="186"/>
        <end position="245"/>
    </location>
</feature>
<feature type="compositionally biased region" description="Basic and acidic residues" evidence="1">
    <location>
        <begin position="217"/>
        <end position="228"/>
    </location>
</feature>
<dbReference type="Proteomes" id="UP000235371">
    <property type="component" value="Unassembled WGS sequence"/>
</dbReference>
<name>A0A2J6SX30_9HELO</name>
<feature type="compositionally biased region" description="Low complexity" evidence="1">
    <location>
        <begin position="341"/>
        <end position="350"/>
    </location>
</feature>
<dbReference type="EMBL" id="KZ613856">
    <property type="protein sequence ID" value="PMD55336.1"/>
    <property type="molecule type" value="Genomic_DNA"/>
</dbReference>
<feature type="region of interest" description="Disordered" evidence="1">
    <location>
        <begin position="337"/>
        <end position="382"/>
    </location>
</feature>
<dbReference type="RefSeq" id="XP_024732240.1">
    <property type="nucleotide sequence ID" value="XM_024883710.1"/>
</dbReference>
<sequence length="984" mass="111171">MEIVFKAPTQPQSLLNLDDSLAFAPWKTVSALLYAIRHATFTTYLEEEHRSLLLDAFKALQVQESLFRSVLKKFTNNWVPTKKEERIIQAAWHGCYPDHIEGAFFNYGGLKGIIALAIAFRDTDSIVNQWTAIKDEASRKWLVENVVHLMRDKENEWMKGFIPQKPDNPNRLERLGHHAARRVIPQAGPQERHDGEQASCSQPPTPTSLPSPPDQVLDNKRTKWEERSFQSQQGLPSTRCNVLPPIQDLPQHQQLQEKHYNGRASSPTQQCISTPTANSSSSGEDFPQQHRQLSSNKNGANNPFHILPQHTPQFRTGSSVEIYLQRVRHLLGSLLPPPYSSPYNSKSPGPTHITDNDDPRCSPSFPANNDLPPSPPLPGRSIASNTLAHILNTGDYISPLQRYRTLPYPQHWTPPPTLSQELVITFQQLNDHSRDLATLLVFLGEADIPKSMLLRAAEPKWFFNRSGEVDFAPAPDLNPLFACSQNLDSALEHLEALALIRISRALESITVLPKLRSLVECTLGDARRMECKASLLVFHSFPEDPDVDRAEGVNRSQLPHVAHVLKYFEAPDFINQFSAPQRKRIVCSCLSASGFTTLDWKLNVLAAAERIMAASDADSLLSAKLRFRRLVLCYLYLTQFSDAYRHSIELGLSPTDLSSNAFLAENILFRVQVMIYRDELSSAWHELQNMIPLDPNRPEERRLLQKKLCFQIKICLFAGEFGDGKKLLEQLSESPISRSLQPHYFSYLVSANCECGAIGAAMETIPVCNFVDQPWQSLGVRGRRVSLAAAGTHLMNGLWILKYSKGFSDAQPWLLKAKAIYEAIDKVYSKISNASLGLAIRQFSVSAGLAIIAHLEWRFTTTVRGETALSYWRAAFDLGEKSRRNLGGTPFPQMIISYTICDITSQLGLRETTVELMDMAKSLYQYTGRQFHDYALGSIWFDMVQEWNAENGLGRISELFYDDYMTEQRKSRFPYGKDSIRLCI</sequence>
<feature type="compositionally biased region" description="Polar residues" evidence="1">
    <location>
        <begin position="229"/>
        <end position="240"/>
    </location>
</feature>
<feature type="compositionally biased region" description="Pro residues" evidence="1">
    <location>
        <begin position="203"/>
        <end position="213"/>
    </location>
</feature>
<evidence type="ECO:0000256" key="1">
    <source>
        <dbReference type="SAM" id="MobiDB-lite"/>
    </source>
</evidence>
<protein>
    <submittedName>
        <fullName evidence="2">Uncharacterized protein</fullName>
    </submittedName>
</protein>
<reference evidence="2 3" key="1">
    <citation type="submission" date="2016-04" db="EMBL/GenBank/DDBJ databases">
        <title>A degradative enzymes factory behind the ericoid mycorrhizal symbiosis.</title>
        <authorList>
            <consortium name="DOE Joint Genome Institute"/>
            <person name="Martino E."/>
            <person name="Morin E."/>
            <person name="Grelet G."/>
            <person name="Kuo A."/>
            <person name="Kohler A."/>
            <person name="Daghino S."/>
            <person name="Barry K."/>
            <person name="Choi C."/>
            <person name="Cichocki N."/>
            <person name="Clum A."/>
            <person name="Copeland A."/>
            <person name="Hainaut M."/>
            <person name="Haridas S."/>
            <person name="Labutti K."/>
            <person name="Lindquist E."/>
            <person name="Lipzen A."/>
            <person name="Khouja H.-R."/>
            <person name="Murat C."/>
            <person name="Ohm R."/>
            <person name="Olson A."/>
            <person name="Spatafora J."/>
            <person name="Veneault-Fourrey C."/>
            <person name="Henrissat B."/>
            <person name="Grigoriev I."/>
            <person name="Martin F."/>
            <person name="Perotto S."/>
        </authorList>
    </citation>
    <scope>NUCLEOTIDE SEQUENCE [LARGE SCALE GENOMIC DNA]</scope>
    <source>
        <strain evidence="2 3">E</strain>
    </source>
</reference>
<dbReference type="OrthoDB" id="5182912at2759"/>
<organism evidence="2 3">
    <name type="scientific">Hyaloscypha bicolor E</name>
    <dbReference type="NCBI Taxonomy" id="1095630"/>
    <lineage>
        <taxon>Eukaryota</taxon>
        <taxon>Fungi</taxon>
        <taxon>Dikarya</taxon>
        <taxon>Ascomycota</taxon>
        <taxon>Pezizomycotina</taxon>
        <taxon>Leotiomycetes</taxon>
        <taxon>Helotiales</taxon>
        <taxon>Hyaloscyphaceae</taxon>
        <taxon>Hyaloscypha</taxon>
        <taxon>Hyaloscypha bicolor</taxon>
    </lineage>
</organism>
<evidence type="ECO:0000313" key="3">
    <source>
        <dbReference type="Proteomes" id="UP000235371"/>
    </source>
</evidence>
<feature type="compositionally biased region" description="Polar residues" evidence="1">
    <location>
        <begin position="263"/>
        <end position="301"/>
    </location>
</feature>
<accession>A0A2J6SX30</accession>
<feature type="region of interest" description="Disordered" evidence="1">
    <location>
        <begin position="259"/>
        <end position="301"/>
    </location>
</feature>
<dbReference type="AlphaFoldDB" id="A0A2J6SX30"/>